<name>A0A7J6IU13_COLFN</name>
<reference evidence="2 3" key="1">
    <citation type="submission" date="2012-08" db="EMBL/GenBank/DDBJ databases">
        <authorList>
            <person name="Gan P.H.P."/>
            <person name="Ikeda K."/>
            <person name="Irieda H."/>
            <person name="Narusaka M."/>
            <person name="O'Connell R.J."/>
            <person name="Narusaka Y."/>
            <person name="Takano Y."/>
            <person name="Kubo Y."/>
            <person name="Shirasu K."/>
        </authorList>
    </citation>
    <scope>NUCLEOTIDE SEQUENCE [LARGE SCALE GENOMIC DNA]</scope>
    <source>
        <strain evidence="2 3">Nara gc5</strain>
    </source>
</reference>
<proteinExistence type="predicted"/>
<dbReference type="InParanoid" id="A0A7J6IU13"/>
<evidence type="ECO:0000313" key="2">
    <source>
        <dbReference type="EMBL" id="KAF4480574.1"/>
    </source>
</evidence>
<protein>
    <submittedName>
        <fullName evidence="2">Uncharacterized protein</fullName>
    </submittedName>
</protein>
<dbReference type="AlphaFoldDB" id="A0A7J6IU13"/>
<dbReference type="Proteomes" id="UP000011096">
    <property type="component" value="Unassembled WGS sequence"/>
</dbReference>
<feature type="region of interest" description="Disordered" evidence="1">
    <location>
        <begin position="34"/>
        <end position="91"/>
    </location>
</feature>
<dbReference type="EMBL" id="ANPB02000006">
    <property type="protein sequence ID" value="KAF4480574.1"/>
    <property type="molecule type" value="Genomic_DNA"/>
</dbReference>
<organism evidence="2 3">
    <name type="scientific">Colletotrichum fructicola (strain Nara gc5)</name>
    <name type="common">Anthracnose fungus</name>
    <name type="synonym">Colletotrichum gloeosporioides (strain Nara gc5)</name>
    <dbReference type="NCBI Taxonomy" id="1213859"/>
    <lineage>
        <taxon>Eukaryota</taxon>
        <taxon>Fungi</taxon>
        <taxon>Dikarya</taxon>
        <taxon>Ascomycota</taxon>
        <taxon>Pezizomycotina</taxon>
        <taxon>Sordariomycetes</taxon>
        <taxon>Hypocreomycetidae</taxon>
        <taxon>Glomerellales</taxon>
        <taxon>Glomerellaceae</taxon>
        <taxon>Colletotrichum</taxon>
        <taxon>Colletotrichum gloeosporioides species complex</taxon>
    </lineage>
</organism>
<evidence type="ECO:0000313" key="3">
    <source>
        <dbReference type="Proteomes" id="UP000011096"/>
    </source>
</evidence>
<reference evidence="2 3" key="2">
    <citation type="submission" date="2020-04" db="EMBL/GenBank/DDBJ databases">
        <title>Genome sequencing and assembly of multiple isolates from the Colletotrichum gloeosporioides species complex.</title>
        <authorList>
            <person name="Gan P."/>
            <person name="Shirasu K."/>
        </authorList>
    </citation>
    <scope>NUCLEOTIDE SEQUENCE [LARGE SCALE GENOMIC DNA]</scope>
    <source>
        <strain evidence="2 3">Nara gc5</strain>
    </source>
</reference>
<dbReference type="RefSeq" id="XP_066008137.1">
    <property type="nucleotide sequence ID" value="XM_066152473.1"/>
</dbReference>
<sequence>MGEADETTQHIHLEVRAAELHAGAVFSTIGSVFSRKHGGCRSSRPPNSEPKRSPKRLARPRSNFTPSATARLRGSDASMPAIPPITDSHGH</sequence>
<dbReference type="GeneID" id="90980137"/>
<comment type="caution">
    <text evidence="2">The sequence shown here is derived from an EMBL/GenBank/DDBJ whole genome shotgun (WGS) entry which is preliminary data.</text>
</comment>
<keyword evidence="3" id="KW-1185">Reference proteome</keyword>
<gene>
    <name evidence="2" type="ORF">CGGC5_v011060</name>
</gene>
<accession>A0A7J6IU13</accession>
<evidence type="ECO:0000256" key="1">
    <source>
        <dbReference type="SAM" id="MobiDB-lite"/>
    </source>
</evidence>